<evidence type="ECO:0000313" key="2">
    <source>
        <dbReference type="Proteomes" id="UP000507470"/>
    </source>
</evidence>
<name>A0A6J8C4Q3_MYTCO</name>
<accession>A0A6J8C4Q3</accession>
<reference evidence="1 2" key="1">
    <citation type="submission" date="2020-06" db="EMBL/GenBank/DDBJ databases">
        <authorList>
            <person name="Li R."/>
            <person name="Bekaert M."/>
        </authorList>
    </citation>
    <scope>NUCLEOTIDE SEQUENCE [LARGE SCALE GENOMIC DNA]</scope>
    <source>
        <strain evidence="2">wild</strain>
    </source>
</reference>
<keyword evidence="2" id="KW-1185">Reference proteome</keyword>
<gene>
    <name evidence="1" type="ORF">MCOR_25483</name>
</gene>
<dbReference type="Proteomes" id="UP000507470">
    <property type="component" value="Unassembled WGS sequence"/>
</dbReference>
<dbReference type="AlphaFoldDB" id="A0A6J8C4Q3"/>
<proteinExistence type="predicted"/>
<dbReference type="OrthoDB" id="6154089at2759"/>
<organism evidence="1 2">
    <name type="scientific">Mytilus coruscus</name>
    <name type="common">Sea mussel</name>
    <dbReference type="NCBI Taxonomy" id="42192"/>
    <lineage>
        <taxon>Eukaryota</taxon>
        <taxon>Metazoa</taxon>
        <taxon>Spiralia</taxon>
        <taxon>Lophotrochozoa</taxon>
        <taxon>Mollusca</taxon>
        <taxon>Bivalvia</taxon>
        <taxon>Autobranchia</taxon>
        <taxon>Pteriomorphia</taxon>
        <taxon>Mytilida</taxon>
        <taxon>Mytiloidea</taxon>
        <taxon>Mytilidae</taxon>
        <taxon>Mytilinae</taxon>
        <taxon>Mytilus</taxon>
    </lineage>
</organism>
<evidence type="ECO:0000313" key="1">
    <source>
        <dbReference type="EMBL" id="CAC5390381.1"/>
    </source>
</evidence>
<protein>
    <submittedName>
        <fullName evidence="1">Uncharacterized protein</fullName>
    </submittedName>
</protein>
<sequence length="264" mass="30670">MKIRDAEKHRRSTLYGITHTYDGISKIEFNDIISNEYTVVAAECMESLCIDHSHGIHIFVEVESATDFQTYDDLATHLRSNMHKKHGVVVPEIIFMEENTLSTYNCKNCSLSAVHKFHIYDDYFSKKLGDKVLYVSRALEESYTDILTPDTIDCNDLIYCEHSFRGIAGYIDRPLNSRQFDLLKEWYVEVPLEFQIILGSLVINKERLRRSDEGDSYLYSKIGRVYVLLDSGLNILNRNYNEKHPCLNSAICRFNYPTNLCYQS</sequence>
<dbReference type="EMBL" id="CACVKT020004511">
    <property type="protein sequence ID" value="CAC5390381.1"/>
    <property type="molecule type" value="Genomic_DNA"/>
</dbReference>